<proteinExistence type="predicted"/>
<comment type="caution">
    <text evidence="1">The sequence shown here is derived from an EMBL/GenBank/DDBJ whole genome shotgun (WGS) entry which is preliminary data.</text>
</comment>
<reference evidence="1 2" key="1">
    <citation type="submission" date="2021-06" db="EMBL/GenBank/DDBJ databases">
        <title>Caerostris darwini draft genome.</title>
        <authorList>
            <person name="Kono N."/>
            <person name="Arakawa K."/>
        </authorList>
    </citation>
    <scope>NUCLEOTIDE SEQUENCE [LARGE SCALE GENOMIC DNA]</scope>
</reference>
<protein>
    <submittedName>
        <fullName evidence="1">Uncharacterized protein</fullName>
    </submittedName>
</protein>
<evidence type="ECO:0000313" key="2">
    <source>
        <dbReference type="Proteomes" id="UP001054837"/>
    </source>
</evidence>
<dbReference type="Proteomes" id="UP001054837">
    <property type="component" value="Unassembled WGS sequence"/>
</dbReference>
<dbReference type="EMBL" id="BPLQ01008736">
    <property type="protein sequence ID" value="GIY39107.1"/>
    <property type="molecule type" value="Genomic_DNA"/>
</dbReference>
<accession>A0AAV4T2L3</accession>
<gene>
    <name evidence="1" type="ORF">CDAR_512601</name>
</gene>
<sequence>MQMLLTSLQSWQHLRRGKLLLNNFIRCPETGRCVQSSSQINLRGCSLRIFFFRKKERIKGEERGRLTRQLLWENMADIEAVPSPYWRCIRQKEAQHVDAHYRGGRRYGSFG</sequence>
<dbReference type="AlphaFoldDB" id="A0AAV4T2L3"/>
<name>A0AAV4T2L3_9ARAC</name>
<keyword evidence="2" id="KW-1185">Reference proteome</keyword>
<organism evidence="1 2">
    <name type="scientific">Caerostris darwini</name>
    <dbReference type="NCBI Taxonomy" id="1538125"/>
    <lineage>
        <taxon>Eukaryota</taxon>
        <taxon>Metazoa</taxon>
        <taxon>Ecdysozoa</taxon>
        <taxon>Arthropoda</taxon>
        <taxon>Chelicerata</taxon>
        <taxon>Arachnida</taxon>
        <taxon>Araneae</taxon>
        <taxon>Araneomorphae</taxon>
        <taxon>Entelegynae</taxon>
        <taxon>Araneoidea</taxon>
        <taxon>Araneidae</taxon>
        <taxon>Caerostris</taxon>
    </lineage>
</organism>
<evidence type="ECO:0000313" key="1">
    <source>
        <dbReference type="EMBL" id="GIY39107.1"/>
    </source>
</evidence>